<sequence length="429" mass="47229">MDVSPEILAEYQRGLAEPPMRLDQYKTEFAGEGLLLGEAFRILVLEDKQLQALGDGTSGPQWSVVLPGIQAAAQPQVPKGRRNLSDPGPRRTEPPESIRWRVCLTGLTEGLLALLRDGTLGATGELPDTGERKSIDPGYWSTSTYRFNTRSHELLRANRKDRVAAFRLVRVFLPASQRIDPGAMHGPLGEVFRELVLRDPGVRRLQPLALGSVDGPDLAGIEGQPWPISPERLSDGKNACPEPLQVAADNPYRSDLSSALSERMDGFLAPLRTGQVTAQGQSTGKSGPEQIPPATWDNDDTWIDPVNHRVGLLTNHKNSTSIQWLWESVSLEPEDARSIAAEADGAGKARSKGGRPTKYPWEEAMERLTIRLGDQGHPESGAELARMLINCMEEARCAKLPSEDQASTWLKNHRLSLWNHVTGRGQNRF</sequence>
<organism evidence="2 3">
    <name type="scientific">Zhengella mangrovi</name>
    <dbReference type="NCBI Taxonomy" id="1982044"/>
    <lineage>
        <taxon>Bacteria</taxon>
        <taxon>Pseudomonadati</taxon>
        <taxon>Pseudomonadota</taxon>
        <taxon>Alphaproteobacteria</taxon>
        <taxon>Hyphomicrobiales</taxon>
        <taxon>Notoacmeibacteraceae</taxon>
        <taxon>Zhengella</taxon>
    </lineage>
</organism>
<proteinExistence type="predicted"/>
<dbReference type="AlphaFoldDB" id="A0A2G1QH82"/>
<evidence type="ECO:0000313" key="2">
    <source>
        <dbReference type="EMBL" id="PHP64821.1"/>
    </source>
</evidence>
<name>A0A2G1QH82_9HYPH</name>
<dbReference type="Proteomes" id="UP000221168">
    <property type="component" value="Unassembled WGS sequence"/>
</dbReference>
<dbReference type="EMBL" id="PDVP01000022">
    <property type="protein sequence ID" value="PHP64821.1"/>
    <property type="molecule type" value="Genomic_DNA"/>
</dbReference>
<comment type="caution">
    <text evidence="2">The sequence shown here is derived from an EMBL/GenBank/DDBJ whole genome shotgun (WGS) entry which is preliminary data.</text>
</comment>
<evidence type="ECO:0000313" key="3">
    <source>
        <dbReference type="Proteomes" id="UP000221168"/>
    </source>
</evidence>
<feature type="region of interest" description="Disordered" evidence="1">
    <location>
        <begin position="75"/>
        <end position="95"/>
    </location>
</feature>
<protein>
    <submittedName>
        <fullName evidence="2">Uncharacterized protein</fullName>
    </submittedName>
</protein>
<gene>
    <name evidence="2" type="ORF">CSC94_22345</name>
</gene>
<keyword evidence="3" id="KW-1185">Reference proteome</keyword>
<feature type="region of interest" description="Disordered" evidence="1">
    <location>
        <begin position="277"/>
        <end position="300"/>
    </location>
</feature>
<evidence type="ECO:0000256" key="1">
    <source>
        <dbReference type="SAM" id="MobiDB-lite"/>
    </source>
</evidence>
<accession>A0A2G1QH82</accession>
<dbReference type="RefSeq" id="WP_099308605.1">
    <property type="nucleotide sequence ID" value="NZ_PDVP01000022.1"/>
</dbReference>
<reference evidence="2 3" key="1">
    <citation type="submission" date="2017-10" db="EMBL/GenBank/DDBJ databases">
        <title>Sedimentibacterium mangrovi gen. nov., sp. nov., a novel member of family Phyllobacteriacea isolated from mangrove sediment.</title>
        <authorList>
            <person name="Liao H."/>
            <person name="Tian Y."/>
        </authorList>
    </citation>
    <scope>NUCLEOTIDE SEQUENCE [LARGE SCALE GENOMIC DNA]</scope>
    <source>
        <strain evidence="2 3">X9-2-2</strain>
    </source>
</reference>